<keyword evidence="6" id="KW-0106">Calcium</keyword>
<comment type="function">
    <text evidence="9">Probable molecular chaperone assisting protein biosynthesis and transport in the endoplasmic reticulum. Required for the proper biosynthesis and transport of pulmonary surfactant-associated protein A/SP-A, pulmonary surfactant-associated protein D/SP-D and the lipid transporter ABCA3. By regulating both the proper expression and the degradation through the endoplasmic reticulum-associated protein degradation pathway of these proteins plays a crucial role in pulmonary surfactant homeostasis. Has an anti-fibrotic activity by negatively regulating the secretion of type I and type III collagens. This calcium-binding protein also transiently associates with immature PCSK6 and regulates its secretion.</text>
</comment>
<comment type="subcellular location">
    <subcellularLocation>
        <location evidence="1">Endoplasmic reticulum lumen</location>
    </subcellularLocation>
</comment>
<evidence type="ECO:0000256" key="7">
    <source>
        <dbReference type="ARBA" id="ARBA00023180"/>
    </source>
</evidence>
<dbReference type="InterPro" id="IPR011992">
    <property type="entry name" value="EF-hand-dom_pair"/>
</dbReference>
<keyword evidence="4" id="KW-0677">Repeat</keyword>
<evidence type="ECO:0000256" key="3">
    <source>
        <dbReference type="ARBA" id="ARBA00022729"/>
    </source>
</evidence>
<keyword evidence="2" id="KW-0479">Metal-binding</keyword>
<feature type="signal peptide" evidence="12">
    <location>
        <begin position="1"/>
        <end position="23"/>
    </location>
</feature>
<sequence length="324" mass="38423">MIGLTMSFYNYIVIFCFIEYSCAKPHLEPVSRRDTEHFVNDPERHDIEFDHNAFLGEEVAKEFSRLTPDESEEKLKHIVRKIDKDSDGRITETELNFWIKYVAEKAKLNSTERQWKDVNPSGQLTIKWEEYLEKTYGREEERLRDEATSESYKEAVRHDHRRWIAADINKDNQLDKSEFTDFVHPEDRPNMRDVIIDELLESVDKDKDGYVSEKEYLADLARAYQSTPLSENEPEPEWVERERGQFRRFRDIDQDGKMDRAEVGEWIMPTNYDPVDAETKHLFYHADSNKDGLLSEEEIIMKRDIFVSSQATNYGNALQHHEEL</sequence>
<dbReference type="GO" id="GO:0005788">
    <property type="term" value="C:endoplasmic reticulum lumen"/>
    <property type="evidence" value="ECO:0007669"/>
    <property type="project" value="UniProtKB-SubCell"/>
</dbReference>
<keyword evidence="7" id="KW-0325">Glycoprotein</keyword>
<dbReference type="GO" id="GO:0005509">
    <property type="term" value="F:calcium ion binding"/>
    <property type="evidence" value="ECO:0007669"/>
    <property type="project" value="InterPro"/>
</dbReference>
<reference evidence="14" key="1">
    <citation type="submission" date="2022-06" db="EMBL/GenBank/DDBJ databases">
        <authorList>
            <person name="Berger JAMES D."/>
            <person name="Berger JAMES D."/>
        </authorList>
    </citation>
    <scope>NUCLEOTIDE SEQUENCE [LARGE SCALE GENOMIC DNA]</scope>
</reference>
<keyword evidence="14" id="KW-1185">Reference proteome</keyword>
<dbReference type="InterPro" id="IPR018247">
    <property type="entry name" value="EF_Hand_1_Ca_BS"/>
</dbReference>
<dbReference type="PROSITE" id="PS50222">
    <property type="entry name" value="EF_HAND_2"/>
    <property type="match status" value="2"/>
</dbReference>
<name>A0AA85K2E9_TRIRE</name>
<evidence type="ECO:0000256" key="11">
    <source>
        <dbReference type="ARBA" id="ARBA00072696"/>
    </source>
</evidence>
<evidence type="ECO:0000256" key="1">
    <source>
        <dbReference type="ARBA" id="ARBA00004319"/>
    </source>
</evidence>
<feature type="domain" description="EF-hand" evidence="13">
    <location>
        <begin position="191"/>
        <end position="226"/>
    </location>
</feature>
<dbReference type="Gene3D" id="1.10.238.10">
    <property type="entry name" value="EF-hand"/>
    <property type="match status" value="2"/>
</dbReference>
<dbReference type="SUPFAM" id="SSF47473">
    <property type="entry name" value="EF-hand"/>
    <property type="match status" value="2"/>
</dbReference>
<dbReference type="CDD" id="cd16226">
    <property type="entry name" value="EFh_CREC_Calumenin_like"/>
    <property type="match status" value="1"/>
</dbReference>
<evidence type="ECO:0000256" key="5">
    <source>
        <dbReference type="ARBA" id="ARBA00022824"/>
    </source>
</evidence>
<dbReference type="Pfam" id="PF13499">
    <property type="entry name" value="EF-hand_7"/>
    <property type="match status" value="1"/>
</dbReference>
<accession>A0AA85K2E9</accession>
<reference evidence="15" key="2">
    <citation type="submission" date="2023-11" db="UniProtKB">
        <authorList>
            <consortium name="WormBaseParasite"/>
        </authorList>
    </citation>
    <scope>IDENTIFICATION</scope>
</reference>
<protein>
    <recommendedName>
        <fullName evidence="11">Reticulocalbin-3</fullName>
    </recommendedName>
</protein>
<evidence type="ECO:0000256" key="12">
    <source>
        <dbReference type="SAM" id="SignalP"/>
    </source>
</evidence>
<organism evidence="14 15">
    <name type="scientific">Trichobilharzia regenti</name>
    <name type="common">Nasal bird schistosome</name>
    <dbReference type="NCBI Taxonomy" id="157069"/>
    <lineage>
        <taxon>Eukaryota</taxon>
        <taxon>Metazoa</taxon>
        <taxon>Spiralia</taxon>
        <taxon>Lophotrochozoa</taxon>
        <taxon>Platyhelminthes</taxon>
        <taxon>Trematoda</taxon>
        <taxon>Digenea</taxon>
        <taxon>Strigeidida</taxon>
        <taxon>Schistosomatoidea</taxon>
        <taxon>Schistosomatidae</taxon>
        <taxon>Trichobilharzia</taxon>
    </lineage>
</organism>
<evidence type="ECO:0000256" key="9">
    <source>
        <dbReference type="ARBA" id="ARBA00056975"/>
    </source>
</evidence>
<keyword evidence="5" id="KW-0256">Endoplasmic reticulum</keyword>
<dbReference type="PANTHER" id="PTHR10827">
    <property type="entry name" value="RETICULOCALBIN"/>
    <property type="match status" value="1"/>
</dbReference>
<dbReference type="WBParaSite" id="TREG1_61760.1">
    <property type="protein sequence ID" value="TREG1_61760.1"/>
    <property type="gene ID" value="TREG1_61760"/>
</dbReference>
<evidence type="ECO:0000256" key="8">
    <source>
        <dbReference type="ARBA" id="ARBA00023186"/>
    </source>
</evidence>
<evidence type="ECO:0000256" key="2">
    <source>
        <dbReference type="ARBA" id="ARBA00022723"/>
    </source>
</evidence>
<evidence type="ECO:0000313" key="14">
    <source>
        <dbReference type="Proteomes" id="UP000050795"/>
    </source>
</evidence>
<dbReference type="PROSITE" id="PS00018">
    <property type="entry name" value="EF_HAND_1"/>
    <property type="match status" value="5"/>
</dbReference>
<dbReference type="AlphaFoldDB" id="A0AA85K2E9"/>
<dbReference type="Proteomes" id="UP000050795">
    <property type="component" value="Unassembled WGS sequence"/>
</dbReference>
<feature type="domain" description="EF-hand" evidence="13">
    <location>
        <begin position="70"/>
        <end position="105"/>
    </location>
</feature>
<dbReference type="SMART" id="SM00054">
    <property type="entry name" value="EFh"/>
    <property type="match status" value="4"/>
</dbReference>
<proteinExistence type="predicted"/>
<dbReference type="FunFam" id="1.10.238.10:FF:000104">
    <property type="entry name" value="calumenin isoform X1"/>
    <property type="match status" value="1"/>
</dbReference>
<evidence type="ECO:0000256" key="10">
    <source>
        <dbReference type="ARBA" id="ARBA00063143"/>
    </source>
</evidence>
<dbReference type="InterPro" id="IPR002048">
    <property type="entry name" value="EF_hand_dom"/>
</dbReference>
<dbReference type="PANTHER" id="PTHR10827:SF52">
    <property type="entry name" value="IP16409P"/>
    <property type="match status" value="1"/>
</dbReference>
<keyword evidence="3 12" id="KW-0732">Signal</keyword>
<evidence type="ECO:0000256" key="4">
    <source>
        <dbReference type="ARBA" id="ARBA00022737"/>
    </source>
</evidence>
<dbReference type="GO" id="GO:0015031">
    <property type="term" value="P:protein transport"/>
    <property type="evidence" value="ECO:0007669"/>
    <property type="project" value="UniProtKB-ARBA"/>
</dbReference>
<evidence type="ECO:0000256" key="6">
    <source>
        <dbReference type="ARBA" id="ARBA00022837"/>
    </source>
</evidence>
<feature type="chain" id="PRO_5041673348" description="Reticulocalbin-3" evidence="12">
    <location>
        <begin position="24"/>
        <end position="324"/>
    </location>
</feature>
<keyword evidence="8" id="KW-0143">Chaperone</keyword>
<evidence type="ECO:0000259" key="13">
    <source>
        <dbReference type="PROSITE" id="PS50222"/>
    </source>
</evidence>
<dbReference type="Pfam" id="PF13202">
    <property type="entry name" value="EF-hand_5"/>
    <property type="match status" value="1"/>
</dbReference>
<comment type="subunit">
    <text evidence="10">Interacts with PCSK6 (immature form including the propeptide); probably involved in the maturation and the secretion of PCSK6.</text>
</comment>
<evidence type="ECO:0000313" key="15">
    <source>
        <dbReference type="WBParaSite" id="TREG1_61760.1"/>
    </source>
</evidence>